<evidence type="ECO:0000256" key="1">
    <source>
        <dbReference type="ARBA" id="ARBA00022723"/>
    </source>
</evidence>
<evidence type="ECO:0000313" key="8">
    <source>
        <dbReference type="EMBL" id="RYR11238.1"/>
    </source>
</evidence>
<evidence type="ECO:0000256" key="3">
    <source>
        <dbReference type="ARBA" id="ARBA00022833"/>
    </source>
</evidence>
<keyword evidence="3" id="KW-0862">Zinc</keyword>
<evidence type="ECO:0000256" key="2">
    <source>
        <dbReference type="ARBA" id="ARBA00022771"/>
    </source>
</evidence>
<feature type="compositionally biased region" description="Low complexity" evidence="5">
    <location>
        <begin position="1"/>
        <end position="23"/>
    </location>
</feature>
<comment type="caution">
    <text evidence="8">The sequence shown here is derived from an EMBL/GenBank/DDBJ whole genome shotgun (WGS) entry which is preliminary data.</text>
</comment>
<evidence type="ECO:0000256" key="6">
    <source>
        <dbReference type="SAM" id="Phobius"/>
    </source>
</evidence>
<evidence type="ECO:0000313" key="9">
    <source>
        <dbReference type="Proteomes" id="UP000289738"/>
    </source>
</evidence>
<dbReference type="EMBL" id="SDMP01000015">
    <property type="protein sequence ID" value="RYR11238.1"/>
    <property type="molecule type" value="Genomic_DNA"/>
</dbReference>
<keyword evidence="9" id="KW-1185">Reference proteome</keyword>
<keyword evidence="6" id="KW-0812">Transmembrane</keyword>
<organism evidence="8 9">
    <name type="scientific">Arachis hypogaea</name>
    <name type="common">Peanut</name>
    <dbReference type="NCBI Taxonomy" id="3818"/>
    <lineage>
        <taxon>Eukaryota</taxon>
        <taxon>Viridiplantae</taxon>
        <taxon>Streptophyta</taxon>
        <taxon>Embryophyta</taxon>
        <taxon>Tracheophyta</taxon>
        <taxon>Spermatophyta</taxon>
        <taxon>Magnoliopsida</taxon>
        <taxon>eudicotyledons</taxon>
        <taxon>Gunneridae</taxon>
        <taxon>Pentapetalae</taxon>
        <taxon>rosids</taxon>
        <taxon>fabids</taxon>
        <taxon>Fabales</taxon>
        <taxon>Fabaceae</taxon>
        <taxon>Papilionoideae</taxon>
        <taxon>50 kb inversion clade</taxon>
        <taxon>dalbergioids sensu lato</taxon>
        <taxon>Dalbergieae</taxon>
        <taxon>Pterocarpus clade</taxon>
        <taxon>Arachis</taxon>
    </lineage>
</organism>
<dbReference type="PROSITE" id="PS51999">
    <property type="entry name" value="ZF_GRF"/>
    <property type="match status" value="1"/>
</dbReference>
<protein>
    <recommendedName>
        <fullName evidence="7">GRF-type domain-containing protein</fullName>
    </recommendedName>
</protein>
<evidence type="ECO:0000256" key="4">
    <source>
        <dbReference type="PROSITE-ProRule" id="PRU01343"/>
    </source>
</evidence>
<reference evidence="8 9" key="1">
    <citation type="submission" date="2019-01" db="EMBL/GenBank/DDBJ databases">
        <title>Sequencing of cultivated peanut Arachis hypogaea provides insights into genome evolution and oil improvement.</title>
        <authorList>
            <person name="Chen X."/>
        </authorList>
    </citation>
    <scope>NUCLEOTIDE SEQUENCE [LARGE SCALE GENOMIC DNA]</scope>
    <source>
        <strain evidence="9">cv. Fuhuasheng</strain>
        <tissue evidence="8">Leaves</tissue>
    </source>
</reference>
<accession>A0A444ZAV0</accession>
<feature type="region of interest" description="Disordered" evidence="5">
    <location>
        <begin position="1"/>
        <end position="25"/>
    </location>
</feature>
<proteinExistence type="predicted"/>
<dbReference type="GO" id="GO:0008270">
    <property type="term" value="F:zinc ion binding"/>
    <property type="evidence" value="ECO:0007669"/>
    <property type="project" value="UniProtKB-KW"/>
</dbReference>
<name>A0A444ZAV0_ARAHY</name>
<keyword evidence="6" id="KW-0472">Membrane</keyword>
<evidence type="ECO:0000259" key="7">
    <source>
        <dbReference type="PROSITE" id="PS51999"/>
    </source>
</evidence>
<evidence type="ECO:0000256" key="5">
    <source>
        <dbReference type="SAM" id="MobiDB-lite"/>
    </source>
</evidence>
<keyword evidence="1" id="KW-0479">Metal-binding</keyword>
<feature type="transmembrane region" description="Helical" evidence="6">
    <location>
        <begin position="110"/>
        <end position="129"/>
    </location>
</feature>
<keyword evidence="6" id="KW-1133">Transmembrane helix</keyword>
<dbReference type="AlphaFoldDB" id="A0A444ZAV0"/>
<dbReference type="InterPro" id="IPR010666">
    <property type="entry name" value="Znf_GRF"/>
</dbReference>
<sequence>MIATGSQSFMRSNTRSSSQSRASNVPQWCGCGCHPVLWWSTSEANPNKPFFGCPNYNVNGKKSCDLFVWADIGEEDLREMVISNVDGDQVRVNLAWRIGKLEAEVRIQKVYILFLDLFIVFVAGFMLVVKA</sequence>
<keyword evidence="2 4" id="KW-0863">Zinc-finger</keyword>
<feature type="domain" description="GRF-type" evidence="7">
    <location>
        <begin position="29"/>
        <end position="73"/>
    </location>
</feature>
<dbReference type="Proteomes" id="UP000289738">
    <property type="component" value="Chromosome B05"/>
</dbReference>
<gene>
    <name evidence="8" type="ORF">Ahy_B05g079702</name>
</gene>